<dbReference type="Pfam" id="PF10568">
    <property type="entry name" value="Tom37"/>
    <property type="match status" value="1"/>
</dbReference>
<keyword evidence="11" id="KW-1185">Reference proteome</keyword>
<comment type="caution">
    <text evidence="10">The sequence shown here is derived from an EMBL/GenBank/DDBJ whole genome shotgun (WGS) entry which is preliminary data.</text>
</comment>
<comment type="similarity">
    <text evidence="2">Belongs to the metaxin family.</text>
</comment>
<dbReference type="Proteomes" id="UP000291343">
    <property type="component" value="Unassembled WGS sequence"/>
</dbReference>
<keyword evidence="7" id="KW-0472">Membrane</keyword>
<dbReference type="GO" id="GO:0007005">
    <property type="term" value="P:mitochondrion organization"/>
    <property type="evidence" value="ECO:0007669"/>
    <property type="project" value="TreeGrafter"/>
</dbReference>
<feature type="domain" description="Metaxin glutathione S-transferase" evidence="9">
    <location>
        <begin position="176"/>
        <end position="235"/>
    </location>
</feature>
<evidence type="ECO:0000256" key="7">
    <source>
        <dbReference type="ARBA" id="ARBA00023136"/>
    </source>
</evidence>
<dbReference type="InterPro" id="IPR033468">
    <property type="entry name" value="Metaxin_GST"/>
</dbReference>
<keyword evidence="4" id="KW-1000">Mitochondrion outer membrane</keyword>
<evidence type="ECO:0000313" key="10">
    <source>
        <dbReference type="EMBL" id="RZF45479.1"/>
    </source>
</evidence>
<accession>A0A482XJ00</accession>
<evidence type="ECO:0000256" key="3">
    <source>
        <dbReference type="ARBA" id="ARBA00022448"/>
    </source>
</evidence>
<proteinExistence type="inferred from homology"/>
<evidence type="ECO:0000256" key="2">
    <source>
        <dbReference type="ARBA" id="ARBA00009170"/>
    </source>
</evidence>
<dbReference type="STRING" id="195883.A0A482XJ00"/>
<reference evidence="10 11" key="1">
    <citation type="journal article" date="2017" name="Gigascience">
        <title>Genome sequence of the small brown planthopper, Laodelphax striatellus.</title>
        <authorList>
            <person name="Zhu J."/>
            <person name="Jiang F."/>
            <person name="Wang X."/>
            <person name="Yang P."/>
            <person name="Bao Y."/>
            <person name="Zhao W."/>
            <person name="Wang W."/>
            <person name="Lu H."/>
            <person name="Wang Q."/>
            <person name="Cui N."/>
            <person name="Li J."/>
            <person name="Chen X."/>
            <person name="Luo L."/>
            <person name="Yu J."/>
            <person name="Kang L."/>
            <person name="Cui F."/>
        </authorList>
    </citation>
    <scope>NUCLEOTIDE SEQUENCE [LARGE SCALE GENOMIC DNA]</scope>
    <source>
        <strain evidence="10">Lst14</strain>
    </source>
</reference>
<keyword evidence="3" id="KW-0813">Transport</keyword>
<evidence type="ECO:0000256" key="4">
    <source>
        <dbReference type="ARBA" id="ARBA00022787"/>
    </source>
</evidence>
<dbReference type="EMBL" id="QKKF02009095">
    <property type="protein sequence ID" value="RZF45479.1"/>
    <property type="molecule type" value="Genomic_DNA"/>
</dbReference>
<evidence type="ECO:0000259" key="8">
    <source>
        <dbReference type="Pfam" id="PF10568"/>
    </source>
</evidence>
<organism evidence="10 11">
    <name type="scientific">Laodelphax striatellus</name>
    <name type="common">Small brown planthopper</name>
    <name type="synonym">Delphax striatella</name>
    <dbReference type="NCBI Taxonomy" id="195883"/>
    <lineage>
        <taxon>Eukaryota</taxon>
        <taxon>Metazoa</taxon>
        <taxon>Ecdysozoa</taxon>
        <taxon>Arthropoda</taxon>
        <taxon>Hexapoda</taxon>
        <taxon>Insecta</taxon>
        <taxon>Pterygota</taxon>
        <taxon>Neoptera</taxon>
        <taxon>Paraneoptera</taxon>
        <taxon>Hemiptera</taxon>
        <taxon>Auchenorrhyncha</taxon>
        <taxon>Fulgoroidea</taxon>
        <taxon>Delphacidae</taxon>
        <taxon>Criomorphinae</taxon>
        <taxon>Laodelphax</taxon>
    </lineage>
</organism>
<evidence type="ECO:0000256" key="5">
    <source>
        <dbReference type="ARBA" id="ARBA00022927"/>
    </source>
</evidence>
<comment type="subcellular location">
    <subcellularLocation>
        <location evidence="1">Mitochondrion outer membrane</location>
    </subcellularLocation>
</comment>
<dbReference type="AlphaFoldDB" id="A0A482XJ00"/>
<dbReference type="OrthoDB" id="198787at2759"/>
<dbReference type="PANTHER" id="PTHR12289:SF38">
    <property type="entry name" value="METAXIN-2"/>
    <property type="match status" value="1"/>
</dbReference>
<dbReference type="InterPro" id="IPR019564">
    <property type="entry name" value="Sam37/metaxin_N"/>
</dbReference>
<protein>
    <submittedName>
        <fullName evidence="10">Uncharacterized protein</fullName>
    </submittedName>
</protein>
<dbReference type="InterPro" id="IPR050931">
    <property type="entry name" value="Mito_Protein_Transport_Metaxin"/>
</dbReference>
<name>A0A482XJ00_LAOST</name>
<dbReference type="PANTHER" id="PTHR12289">
    <property type="entry name" value="METAXIN RELATED"/>
    <property type="match status" value="1"/>
</dbReference>
<dbReference type="SMR" id="A0A482XJ00"/>
<keyword evidence="5" id="KW-0653">Protein transport</keyword>
<dbReference type="GO" id="GO:0001401">
    <property type="term" value="C:SAM complex"/>
    <property type="evidence" value="ECO:0007669"/>
    <property type="project" value="InterPro"/>
</dbReference>
<keyword evidence="6" id="KW-0496">Mitochondrion</keyword>
<dbReference type="InterPro" id="IPR036282">
    <property type="entry name" value="Glutathione-S-Trfase_C_sf"/>
</dbReference>
<gene>
    <name evidence="10" type="ORF">LSTR_LSTR009350</name>
</gene>
<sequence>MELENYFWSPQAKLFQPPKEQLLLPDHANCLFMQTYLTMCGLKFEIVHRHNVEHMSPTERIPFLVCENRIISENDALIGYVESIGESLTHNLEFKHKQDLQAYMSLVRTTLENAELYLTWYHHDFYKNFTWTKYSLPYPWPLNYVLTYSKRKRIIKRLAQMQWRNKTIEQVYEDVENCFKSLSALLGRNNYLIGNQPTEIDALVFAHVHAALGNSLVADKYCEILVKYQNIVEHYKLVGSRFRFSTKKYMGEAGDCR</sequence>
<dbReference type="Gene3D" id="1.20.1050.10">
    <property type="match status" value="1"/>
</dbReference>
<evidence type="ECO:0000313" key="11">
    <source>
        <dbReference type="Proteomes" id="UP000291343"/>
    </source>
</evidence>
<evidence type="ECO:0000259" key="9">
    <source>
        <dbReference type="Pfam" id="PF17171"/>
    </source>
</evidence>
<dbReference type="Pfam" id="PF17171">
    <property type="entry name" value="GST_C_6"/>
    <property type="match status" value="1"/>
</dbReference>
<dbReference type="GO" id="GO:0015031">
    <property type="term" value="P:protein transport"/>
    <property type="evidence" value="ECO:0007669"/>
    <property type="project" value="UniProtKB-KW"/>
</dbReference>
<feature type="domain" description="Mitochondrial outer membrane transport complex Sam37/metaxin N-terminal" evidence="8">
    <location>
        <begin position="30"/>
        <end position="151"/>
    </location>
</feature>
<evidence type="ECO:0000256" key="1">
    <source>
        <dbReference type="ARBA" id="ARBA00004294"/>
    </source>
</evidence>
<dbReference type="InParanoid" id="A0A482XJ00"/>
<dbReference type="SUPFAM" id="SSF47616">
    <property type="entry name" value="GST C-terminal domain-like"/>
    <property type="match status" value="1"/>
</dbReference>
<evidence type="ECO:0000256" key="6">
    <source>
        <dbReference type="ARBA" id="ARBA00023128"/>
    </source>
</evidence>